<gene>
    <name evidence="1" type="ORF">ADIAG_03871</name>
</gene>
<dbReference type="AlphaFoldDB" id="M7N4Q2"/>
<dbReference type="EMBL" id="AOCK01000014">
    <property type="protein sequence ID" value="EMQ96734.1"/>
    <property type="molecule type" value="Genomic_DNA"/>
</dbReference>
<sequence>MLLNQNDSVHMLGNFEIGPVESAVSVRLCQVQSS</sequence>
<evidence type="ECO:0000313" key="2">
    <source>
        <dbReference type="Proteomes" id="UP000012015"/>
    </source>
</evidence>
<name>M7N4Q2_9MICC</name>
<protein>
    <submittedName>
        <fullName evidence="1">Uncharacterized protein</fullName>
    </submittedName>
</protein>
<dbReference type="Proteomes" id="UP000012015">
    <property type="component" value="Unassembled WGS sequence"/>
</dbReference>
<proteinExistence type="predicted"/>
<organism evidence="1 2">
    <name type="scientific">Paeniglutamicibacter gangotriensis Lz1y</name>
    <dbReference type="NCBI Taxonomy" id="1276920"/>
    <lineage>
        <taxon>Bacteria</taxon>
        <taxon>Bacillati</taxon>
        <taxon>Actinomycetota</taxon>
        <taxon>Actinomycetes</taxon>
        <taxon>Micrococcales</taxon>
        <taxon>Micrococcaceae</taxon>
        <taxon>Paeniglutamicibacter</taxon>
    </lineage>
</organism>
<comment type="caution">
    <text evidence="1">The sequence shown here is derived from an EMBL/GenBank/DDBJ whole genome shotgun (WGS) entry which is preliminary data.</text>
</comment>
<keyword evidence="2" id="KW-1185">Reference proteome</keyword>
<reference evidence="1 2" key="1">
    <citation type="journal article" date="2013" name="Genome Announc.">
        <title>Draft Genome Sequence of Arthrobacter gangotriensis Strain Lz1yT, Isolated from a Penguin Rookery Soil Sample Collected in Antarctica, near the Indian Station Dakshin Gangotri.</title>
        <authorList>
            <person name="Shivaji S."/>
            <person name="Ara S."/>
            <person name="Bandi S."/>
            <person name="Singh A."/>
            <person name="Kumar Pinnaka A."/>
        </authorList>
    </citation>
    <scope>NUCLEOTIDE SEQUENCE [LARGE SCALE GENOMIC DNA]</scope>
    <source>
        <strain evidence="1 2">Lz1y</strain>
    </source>
</reference>
<accession>M7N4Q2</accession>
<evidence type="ECO:0000313" key="1">
    <source>
        <dbReference type="EMBL" id="EMQ96734.1"/>
    </source>
</evidence>